<dbReference type="NCBIfam" id="TIGR01930">
    <property type="entry name" value="AcCoA-C-Actrans"/>
    <property type="match status" value="1"/>
</dbReference>
<dbReference type="InterPro" id="IPR020616">
    <property type="entry name" value="Thiolase_N"/>
</dbReference>
<evidence type="ECO:0000256" key="5">
    <source>
        <dbReference type="RuleBase" id="RU003557"/>
    </source>
</evidence>
<sequence length="387" mass="40739">MKHQEAVIVAAVRTPIGIGKPDRGKLTGIRPDELAAMTLAEVVRRAGIEKGLVEDVIMGCVTQIGEQGLNIGRVAPLIADFPVETCGVSVNRMCGSSEQAIHFAAQAIISGTIDVAIAAGVESMSRVPMGSDKAGASFSEKLIARYPLVPQGISAELVAEKWHITREEADAFSLESHRRAAAATAEGRFKPEIMPIEVTLPDGSREVMISDQGIRPNTSLEQLAALKTVFKPDGIITAGNSSQISDGAAAVLLMSDSKAQELGLKPLARIVAMATAGVDPVLMLSGPIPATQKVLKKAGLRLADIDLVEINEAFASVPLAWARELDPDMSRVNVNGGAIALGHPLGASGARLMTTLVHELQRRGGRYGLQTMCIGHGMATATIIERI</sequence>
<keyword evidence="9" id="KW-1185">Reference proteome</keyword>
<evidence type="ECO:0000256" key="4">
    <source>
        <dbReference type="PIRSR" id="PIRSR000429-1"/>
    </source>
</evidence>
<feature type="active site" description="Proton acceptor" evidence="4">
    <location>
        <position position="373"/>
    </location>
</feature>
<feature type="domain" description="Thiolase N-terminal" evidence="6">
    <location>
        <begin position="7"/>
        <end position="256"/>
    </location>
</feature>
<dbReference type="SUPFAM" id="SSF53901">
    <property type="entry name" value="Thiolase-like"/>
    <property type="match status" value="2"/>
</dbReference>
<reference evidence="8 9" key="1">
    <citation type="submission" date="2016-08" db="EMBL/GenBank/DDBJ databases">
        <title>Analysis of Carbohydrate Active Enzymes in Thermogemmatispora T81 Reveals Carbohydrate Degradation Ability.</title>
        <authorList>
            <person name="Tomazini A."/>
            <person name="Lal S."/>
            <person name="Stott M."/>
            <person name="Henrissat B."/>
            <person name="Polikarpov I."/>
            <person name="Sparling R."/>
            <person name="Levin D.B."/>
        </authorList>
    </citation>
    <scope>NUCLEOTIDE SEQUENCE [LARGE SCALE GENOMIC DNA]</scope>
    <source>
        <strain evidence="8 9">T81</strain>
    </source>
</reference>
<dbReference type="FunFam" id="3.40.47.10:FF:000010">
    <property type="entry name" value="Acetyl-CoA acetyltransferase (Thiolase)"/>
    <property type="match status" value="1"/>
</dbReference>
<dbReference type="InterPro" id="IPR020613">
    <property type="entry name" value="Thiolase_CS"/>
</dbReference>
<protein>
    <submittedName>
        <fullName evidence="8">Acetyl-CoA acetyltransferase</fullName>
    </submittedName>
</protein>
<dbReference type="Pfam" id="PF00108">
    <property type="entry name" value="Thiolase_N"/>
    <property type="match status" value="1"/>
</dbReference>
<dbReference type="OrthoDB" id="9764892at2"/>
<evidence type="ECO:0000259" key="6">
    <source>
        <dbReference type="Pfam" id="PF00108"/>
    </source>
</evidence>
<dbReference type="PROSITE" id="PS00737">
    <property type="entry name" value="THIOLASE_2"/>
    <property type="match status" value="1"/>
</dbReference>
<evidence type="ECO:0000313" key="8">
    <source>
        <dbReference type="EMBL" id="RAQ95269.1"/>
    </source>
</evidence>
<name>A0A328VEE2_9CHLR</name>
<keyword evidence="3 5" id="KW-0012">Acyltransferase</keyword>
<gene>
    <name evidence="8" type="ORF">A4R35_06960</name>
</gene>
<evidence type="ECO:0000259" key="7">
    <source>
        <dbReference type="Pfam" id="PF02803"/>
    </source>
</evidence>
<dbReference type="Pfam" id="PF02803">
    <property type="entry name" value="Thiolase_C"/>
    <property type="match status" value="1"/>
</dbReference>
<dbReference type="CDD" id="cd00751">
    <property type="entry name" value="thiolase"/>
    <property type="match status" value="1"/>
</dbReference>
<feature type="active site" description="Proton acceptor" evidence="4">
    <location>
        <position position="343"/>
    </location>
</feature>
<dbReference type="InterPro" id="IPR016039">
    <property type="entry name" value="Thiolase-like"/>
</dbReference>
<evidence type="ECO:0000256" key="3">
    <source>
        <dbReference type="ARBA" id="ARBA00023315"/>
    </source>
</evidence>
<proteinExistence type="inferred from homology"/>
<accession>A0A328VEE2</accession>
<dbReference type="Gene3D" id="3.40.47.10">
    <property type="match status" value="1"/>
</dbReference>
<feature type="domain" description="Thiolase C-terminal" evidence="7">
    <location>
        <begin position="264"/>
        <end position="386"/>
    </location>
</feature>
<dbReference type="PANTHER" id="PTHR43365:SF1">
    <property type="entry name" value="ACETYL-COA C-ACYLTRANSFERASE"/>
    <property type="match status" value="1"/>
</dbReference>
<dbReference type="EMBL" id="MCIF01000002">
    <property type="protein sequence ID" value="RAQ95269.1"/>
    <property type="molecule type" value="Genomic_DNA"/>
</dbReference>
<dbReference type="InterPro" id="IPR020617">
    <property type="entry name" value="Thiolase_C"/>
</dbReference>
<comment type="caution">
    <text evidence="8">The sequence shown here is derived from an EMBL/GenBank/DDBJ whole genome shotgun (WGS) entry which is preliminary data.</text>
</comment>
<evidence type="ECO:0000313" key="9">
    <source>
        <dbReference type="Proteomes" id="UP000248706"/>
    </source>
</evidence>
<dbReference type="PANTHER" id="PTHR43365">
    <property type="entry name" value="BLR7806 PROTEIN"/>
    <property type="match status" value="1"/>
</dbReference>
<evidence type="ECO:0000256" key="1">
    <source>
        <dbReference type="ARBA" id="ARBA00010982"/>
    </source>
</evidence>
<organism evidence="8 9">
    <name type="scientific">Thermogemmatispora tikiterensis</name>
    <dbReference type="NCBI Taxonomy" id="1825093"/>
    <lineage>
        <taxon>Bacteria</taxon>
        <taxon>Bacillati</taxon>
        <taxon>Chloroflexota</taxon>
        <taxon>Ktedonobacteria</taxon>
        <taxon>Thermogemmatisporales</taxon>
        <taxon>Thermogemmatisporaceae</taxon>
        <taxon>Thermogemmatispora</taxon>
    </lineage>
</organism>
<evidence type="ECO:0000256" key="2">
    <source>
        <dbReference type="ARBA" id="ARBA00022679"/>
    </source>
</evidence>
<dbReference type="GO" id="GO:0003988">
    <property type="term" value="F:acetyl-CoA C-acyltransferase activity"/>
    <property type="evidence" value="ECO:0007669"/>
    <property type="project" value="UniProtKB-ARBA"/>
</dbReference>
<keyword evidence="2 5" id="KW-0808">Transferase</keyword>
<feature type="active site" description="Acyl-thioester intermediate" evidence="4">
    <location>
        <position position="94"/>
    </location>
</feature>
<dbReference type="InterPro" id="IPR002155">
    <property type="entry name" value="Thiolase"/>
</dbReference>
<dbReference type="PIRSF" id="PIRSF000429">
    <property type="entry name" value="Ac-CoA_Ac_transf"/>
    <property type="match status" value="1"/>
</dbReference>
<dbReference type="AlphaFoldDB" id="A0A328VEE2"/>
<dbReference type="RefSeq" id="WP_112427853.1">
    <property type="nucleotide sequence ID" value="NZ_MCIF01000002.1"/>
</dbReference>
<dbReference type="Proteomes" id="UP000248706">
    <property type="component" value="Unassembled WGS sequence"/>
</dbReference>
<comment type="similarity">
    <text evidence="1 5">Belongs to the thiolase-like superfamily. Thiolase family.</text>
</comment>